<feature type="compositionally biased region" description="Polar residues" evidence="4">
    <location>
        <begin position="1487"/>
        <end position="1496"/>
    </location>
</feature>
<sequence length="1600" mass="174207">MLSVRRRQEDAPGRSGVTQLRGGMDGDAELEEGEACGDDTAFVDPDVALSYIDEKLQDVLGHFQKDFEGGVSAENLGSKFGGYGSFLPTYQRSPLPQTRSPPKAANVTSKSPFHQSSEGTSQNTSAVAVPSVPQNNGSVVPFPGDSSKKEMHSITKAERGSGPSGSHDSYGPSKSSDQNRFKVRIKVGSDNVLARNNAAIYSGLGLDISSPSSVEDSPDGCGSLSPEVNNVPYESPRTILQIMTCFEVPGGFLLSPLPANILRLTKRVVASSKKWEANVDMENVQATYEGHVAKKVKSDGKKKKVIDAKNSKSRNDVSAVMKKDIDIETVAGQKIVSEALNIALLSDSRAMEAKGENRLEDEPTENNLGGNKDSRLKERAIKSDSSTIRVEPPRAEATECLENSSFGSSEMDVSAAKGELKPRTEKGETILEERNTTNDKNLMLDRKQENKIKPESKCNASNYEGNNIINDRSSAVSRSTGKVPGKETLSYDTNGENSSKSEAKKMQREQKANALTSSDFLEDEKHIHSSAAVKERKSEMQSKSSHTGKKPKSKSHRDARDSLPEGSYAGKEQDTLENGSGFGDPRPKEKSWKNDSERDSDVPVTSRREISSSVKHDRHAASEEQKMHIPPPATVSTANAAPTLPAPVVIEEHWVACDICQKWRLLPYEMNPSSLPKKWKCSMLHWLPGMNRCEISEEETTNALNALYVIPAPANGIPSAVHPHVASAGLVTSGTSHLNGHVEHSRKRKNALSDGTFAAEGSHLTQASVHPMNNQHAPSKSKSYADGGQYPIERDSVSKLVDPTIEKKKSKSKHRSTYPDGGDPVERSKKHSKVKSKRDMDHDEHKASKKIRKEERRHFDRDRNPGFDLASGDVPDEAKALPAKIATSKGSGERSDVSSSKQKNVSRHNRLENSKKARQEDVVVPEDENKEYFHQSDVQRSDLSSKKRIVKEWEESQYNSVAHASKGATANHSSAIKETYKEQNLKEAKLKSLKSEELFSTTDSRPGKIQHADQISSYDAGHMNSEFVEDNTLFSGKRGPPELENNLCDQALDLGEPAPSDVAYVQTAAVTSSSSKASGSQKKKHSNQAMRTSPIESLSSSPQRNSNTDKVSHSRILGKDGSLNANSSTIPSMVKQLNTEVSAAGNDQRSSEPVSVGRRKSDNGQVQLTQGHASDGIHFERGSNDDLQHESGRKDSNVKGSHIPRGSNHLHSGDKYNHHTDGSPMQPGKHTVDSKTSVLDTKGDLSMHENKKSTNSLQDRNGSIHCPPDGNPLPGLPSGKEKSYLKSNKQDSQKPKPQMVCSPPRESKFDSHSTPPKPNGSKLTPQVRQYNAENGGRHGTAKQAIPSPAHTASPARKDNTSTAYALKEARDLKHKANRLKEEGKELESTRLYFEAALKFLHVASLLEPPSFDGSKQGDAAQSMYSDTAKLCNFVGHAYEKCKKMAAAALAYKCVEVAYLKAAYYKYPTASKDRQVLQAVVQTAPGESPSSSASDIDNLNNNGLSKGSSSKDANSPQVAGNHLLLAARNQPHLMRLLAYTNDVNSAFEATRKSQLAIASAAGNHENGTDGLSSVRTVLDFNFRSVNDLLRLVRISMESISC</sequence>
<keyword evidence="3" id="KW-0862">Zinc</keyword>
<dbReference type="PROSITE" id="PS51050">
    <property type="entry name" value="ZF_CW"/>
    <property type="match status" value="1"/>
</dbReference>
<dbReference type="Proteomes" id="UP001497457">
    <property type="component" value="Chromosome 5rd"/>
</dbReference>
<feature type="compositionally biased region" description="Polar residues" evidence="4">
    <location>
        <begin position="1163"/>
        <end position="1172"/>
    </location>
</feature>
<dbReference type="InterPro" id="IPR011124">
    <property type="entry name" value="Znf_CW"/>
</dbReference>
<dbReference type="GO" id="GO:0008270">
    <property type="term" value="F:zinc ion binding"/>
    <property type="evidence" value="ECO:0007669"/>
    <property type="project" value="UniProtKB-KW"/>
</dbReference>
<accession>A0ABC9EP88</accession>
<feature type="compositionally biased region" description="Polar residues" evidence="4">
    <location>
        <begin position="88"/>
        <end position="138"/>
    </location>
</feature>
<feature type="compositionally biased region" description="Basic and acidic residues" evidence="4">
    <location>
        <begin position="1241"/>
        <end position="1252"/>
    </location>
</feature>
<feature type="compositionally biased region" description="Basic and acidic residues" evidence="4">
    <location>
        <begin position="585"/>
        <end position="610"/>
    </location>
</feature>
<feature type="compositionally biased region" description="Low complexity" evidence="4">
    <location>
        <begin position="1497"/>
        <end position="1510"/>
    </location>
</feature>
<feature type="compositionally biased region" description="Basic and acidic residues" evidence="4">
    <location>
        <begin position="837"/>
        <end position="865"/>
    </location>
</feature>
<dbReference type="EMBL" id="OZ075115">
    <property type="protein sequence ID" value="CAL5061103.1"/>
    <property type="molecule type" value="Genomic_DNA"/>
</dbReference>
<keyword evidence="7" id="KW-1185">Reference proteome</keyword>
<feature type="compositionally biased region" description="Basic and acidic residues" evidence="4">
    <location>
        <begin position="499"/>
        <end position="511"/>
    </location>
</feature>
<feature type="compositionally biased region" description="Polar residues" evidence="4">
    <location>
        <begin position="1087"/>
        <end position="1109"/>
    </location>
</feature>
<evidence type="ECO:0000256" key="2">
    <source>
        <dbReference type="ARBA" id="ARBA00022771"/>
    </source>
</evidence>
<feature type="compositionally biased region" description="Basic and acidic residues" evidence="4">
    <location>
        <begin position="1211"/>
        <end position="1221"/>
    </location>
</feature>
<keyword evidence="1" id="KW-0479">Metal-binding</keyword>
<feature type="compositionally biased region" description="Polar residues" evidence="4">
    <location>
        <begin position="1140"/>
        <end position="1153"/>
    </location>
</feature>
<dbReference type="Pfam" id="PF24756">
    <property type="entry name" value="THD_CWZF3-5-7"/>
    <property type="match status" value="1"/>
</dbReference>
<name>A0ABC9EP88_9POAL</name>
<organism evidence="6 7">
    <name type="scientific">Urochloa decumbens</name>
    <dbReference type="NCBI Taxonomy" id="240449"/>
    <lineage>
        <taxon>Eukaryota</taxon>
        <taxon>Viridiplantae</taxon>
        <taxon>Streptophyta</taxon>
        <taxon>Embryophyta</taxon>
        <taxon>Tracheophyta</taxon>
        <taxon>Spermatophyta</taxon>
        <taxon>Magnoliopsida</taxon>
        <taxon>Liliopsida</taxon>
        <taxon>Poales</taxon>
        <taxon>Poaceae</taxon>
        <taxon>PACMAD clade</taxon>
        <taxon>Panicoideae</taxon>
        <taxon>Panicodae</taxon>
        <taxon>Paniceae</taxon>
        <taxon>Melinidinae</taxon>
        <taxon>Urochloa</taxon>
    </lineage>
</organism>
<feature type="compositionally biased region" description="Basic and acidic residues" evidence="4">
    <location>
        <begin position="930"/>
        <end position="945"/>
    </location>
</feature>
<feature type="region of interest" description="Disordered" evidence="4">
    <location>
        <begin position="1140"/>
        <end position="1359"/>
    </location>
</feature>
<dbReference type="PANTHER" id="PTHR46524:SF19">
    <property type="entry name" value="CYSTEINE-TRYPTOPHAN DOMAIN-CONTAINING ZINC FINGER PROTEIN 7"/>
    <property type="match status" value="1"/>
</dbReference>
<feature type="compositionally biased region" description="Polar residues" evidence="4">
    <location>
        <begin position="164"/>
        <end position="178"/>
    </location>
</feature>
<evidence type="ECO:0000259" key="5">
    <source>
        <dbReference type="PROSITE" id="PS51050"/>
    </source>
</evidence>
<dbReference type="InterPro" id="IPR055300">
    <property type="entry name" value="CWZF3/5/7"/>
</dbReference>
<feature type="compositionally biased region" description="Polar residues" evidence="4">
    <location>
        <begin position="458"/>
        <end position="480"/>
    </location>
</feature>
<feature type="compositionally biased region" description="Basic and acidic residues" evidence="4">
    <location>
        <begin position="1"/>
        <end position="12"/>
    </location>
</feature>
<feature type="compositionally biased region" description="Basic and acidic residues" evidence="4">
    <location>
        <begin position="1175"/>
        <end position="1197"/>
    </location>
</feature>
<feature type="region of interest" description="Disordered" evidence="4">
    <location>
        <begin position="1065"/>
        <end position="1128"/>
    </location>
</feature>
<feature type="region of interest" description="Disordered" evidence="4">
    <location>
        <begin position="1"/>
        <end position="31"/>
    </location>
</feature>
<feature type="region of interest" description="Disordered" evidence="4">
    <location>
        <begin position="1481"/>
        <end position="1515"/>
    </location>
</feature>
<feature type="region of interest" description="Disordered" evidence="4">
    <location>
        <begin position="404"/>
        <end position="638"/>
    </location>
</feature>
<feature type="compositionally biased region" description="Basic residues" evidence="4">
    <location>
        <begin position="546"/>
        <end position="555"/>
    </location>
</feature>
<keyword evidence="2" id="KW-0863">Zinc-finger</keyword>
<feature type="compositionally biased region" description="Basic and acidic residues" evidence="4">
    <location>
        <begin position="146"/>
        <end position="159"/>
    </location>
</feature>
<dbReference type="InterPro" id="IPR056406">
    <property type="entry name" value="THD_CWZF3/5/7"/>
</dbReference>
<evidence type="ECO:0000313" key="7">
    <source>
        <dbReference type="Proteomes" id="UP001497457"/>
    </source>
</evidence>
<evidence type="ECO:0000256" key="1">
    <source>
        <dbReference type="ARBA" id="ARBA00022723"/>
    </source>
</evidence>
<evidence type="ECO:0000313" key="6">
    <source>
        <dbReference type="EMBL" id="CAL5061103.1"/>
    </source>
</evidence>
<feature type="compositionally biased region" description="Polar residues" evidence="4">
    <location>
        <begin position="1321"/>
        <end position="1332"/>
    </location>
</feature>
<dbReference type="Pfam" id="PF07496">
    <property type="entry name" value="zf-CW"/>
    <property type="match status" value="1"/>
</dbReference>
<gene>
    <name evidence="6" type="ORF">URODEC1_LOCUS97528</name>
</gene>
<feature type="region of interest" description="Disordered" evidence="4">
    <location>
        <begin position="770"/>
        <end position="945"/>
    </location>
</feature>
<evidence type="ECO:0000256" key="3">
    <source>
        <dbReference type="ARBA" id="ARBA00022833"/>
    </source>
</evidence>
<feature type="compositionally biased region" description="Basic and acidic residues" evidence="4">
    <location>
        <begin position="523"/>
        <end position="540"/>
    </location>
</feature>
<proteinExistence type="predicted"/>
<feature type="region of interest" description="Disordered" evidence="4">
    <location>
        <begin position="964"/>
        <end position="983"/>
    </location>
</feature>
<dbReference type="Gene3D" id="3.30.40.100">
    <property type="match status" value="1"/>
</dbReference>
<feature type="compositionally biased region" description="Polar residues" evidence="4">
    <location>
        <begin position="770"/>
        <end position="782"/>
    </location>
</feature>
<feature type="compositionally biased region" description="Basic and acidic residues" evidence="4">
    <location>
        <begin position="909"/>
        <end position="921"/>
    </location>
</feature>
<dbReference type="PANTHER" id="PTHR46524">
    <property type="entry name" value="CW-TYPE ZINC FINGER"/>
    <property type="match status" value="1"/>
</dbReference>
<feature type="domain" description="CW-type" evidence="5">
    <location>
        <begin position="648"/>
        <end position="701"/>
    </location>
</feature>
<feature type="compositionally biased region" description="Basic and acidic residues" evidence="4">
    <location>
        <begin position="1279"/>
        <end position="1294"/>
    </location>
</feature>
<feature type="compositionally biased region" description="Polar residues" evidence="4">
    <location>
        <begin position="964"/>
        <end position="976"/>
    </location>
</feature>
<reference evidence="6" key="1">
    <citation type="submission" date="2024-10" db="EMBL/GenBank/DDBJ databases">
        <authorList>
            <person name="Ryan C."/>
        </authorList>
    </citation>
    <scope>NUCLEOTIDE SEQUENCE [LARGE SCALE GENOMIC DNA]</scope>
</reference>
<protein>
    <recommendedName>
        <fullName evidence="5">CW-type domain-containing protein</fullName>
    </recommendedName>
</protein>
<evidence type="ECO:0000256" key="4">
    <source>
        <dbReference type="SAM" id="MobiDB-lite"/>
    </source>
</evidence>
<feature type="compositionally biased region" description="Basic and acidic residues" evidence="4">
    <location>
        <begin position="418"/>
        <end position="456"/>
    </location>
</feature>
<feature type="region of interest" description="Disordered" evidence="4">
    <location>
        <begin position="991"/>
        <end position="1010"/>
    </location>
</feature>
<feature type="region of interest" description="Disordered" evidence="4">
    <location>
        <begin position="86"/>
        <end position="180"/>
    </location>
</feature>